<evidence type="ECO:0000313" key="1">
    <source>
        <dbReference type="EMBL" id="CAG9285898.1"/>
    </source>
</evidence>
<evidence type="ECO:0008006" key="2">
    <source>
        <dbReference type="Google" id="ProtNLM"/>
    </source>
</evidence>
<name>A0A8J9X4W4_PHATR</name>
<accession>A0A8J9X4W4</accession>
<protein>
    <recommendedName>
        <fullName evidence="2">DUF5672 domain-containing protein</fullName>
    </recommendedName>
</protein>
<reference evidence="1" key="1">
    <citation type="submission" date="2022-02" db="EMBL/GenBank/DDBJ databases">
        <authorList>
            <person name="Giguere J D."/>
        </authorList>
    </citation>
    <scope>NUCLEOTIDE SEQUENCE</scope>
    <source>
        <strain evidence="1">CCAP 1055/1</strain>
    </source>
</reference>
<dbReference type="EMBL" id="OU594962">
    <property type="protein sequence ID" value="CAG9285898.1"/>
    <property type="molecule type" value="Genomic_DNA"/>
</dbReference>
<gene>
    <name evidence="1" type="ORF">PTTT1_LOCUS30568</name>
</gene>
<sequence>MMATVYSTLIQTTKVWTTRLLIAVIVAQWVLFARIGSNSNLSSTTRDSSSFAVHCPGERSPYGQVWSGAAIGLFFQREDWTAVPYDVYISNILTRIPHDWVVQILVNDIEWFESLVLEYHRGVKRMIREHPRVELKSLPPRLHYVEAAAVWNDPWVWQQAAADRVLTFQGHGVLCSNAQHYVHDFDHLDYVAIPWNKLDGRGGSATSFSIQNRRAILQAMEYNWQQNNLNMATEQAMVATLLEMNRQIGTNFSVASPEETNWFGGITQYKTVNNSQAIDDDSDHCPLAVLINVQQVDPQAFKCAELKFLLPAIGPECLGRNVNKTLCAESLHLDLPTCMGEQ</sequence>
<dbReference type="Proteomes" id="UP000836788">
    <property type="component" value="Chromosome 21"/>
</dbReference>
<dbReference type="AlphaFoldDB" id="A0A8J9X4W4"/>
<organism evidence="1">
    <name type="scientific">Phaeodactylum tricornutum</name>
    <name type="common">Diatom</name>
    <dbReference type="NCBI Taxonomy" id="2850"/>
    <lineage>
        <taxon>Eukaryota</taxon>
        <taxon>Sar</taxon>
        <taxon>Stramenopiles</taxon>
        <taxon>Ochrophyta</taxon>
        <taxon>Bacillariophyta</taxon>
        <taxon>Bacillariophyceae</taxon>
        <taxon>Bacillariophycidae</taxon>
        <taxon>Naviculales</taxon>
        <taxon>Phaeodactylaceae</taxon>
        <taxon>Phaeodactylum</taxon>
    </lineage>
</organism>
<proteinExistence type="predicted"/>